<dbReference type="GO" id="GO:0016301">
    <property type="term" value="F:kinase activity"/>
    <property type="evidence" value="ECO:0007669"/>
    <property type="project" value="TreeGrafter"/>
</dbReference>
<dbReference type="InterPro" id="IPR036665">
    <property type="entry name" value="PTS_IIA_glucitol/sorbitol_sf"/>
</dbReference>
<dbReference type="Gene3D" id="2.40.33.40">
    <property type="entry name" value="Phosphotransferase system, glucitol/sorbitol-specific IIA component"/>
    <property type="match status" value="1"/>
</dbReference>
<evidence type="ECO:0000313" key="3">
    <source>
        <dbReference type="Proteomes" id="UP001204068"/>
    </source>
</evidence>
<dbReference type="AlphaFoldDB" id="A0AAW5LGD6"/>
<feature type="modified residue" description="Phosphohistidine; by HPr" evidence="1">
    <location>
        <position position="40"/>
    </location>
</feature>
<dbReference type="Pfam" id="PF03829">
    <property type="entry name" value="PTSIIA_gutA"/>
    <property type="match status" value="1"/>
</dbReference>
<dbReference type="GO" id="GO:0005737">
    <property type="term" value="C:cytoplasm"/>
    <property type="evidence" value="ECO:0007669"/>
    <property type="project" value="InterPro"/>
</dbReference>
<gene>
    <name evidence="2" type="ORF">NQ032_09670</name>
</gene>
<dbReference type="GO" id="GO:0009401">
    <property type="term" value="P:phosphoenolpyruvate-dependent sugar phosphotransferase system"/>
    <property type="evidence" value="ECO:0007669"/>
    <property type="project" value="InterPro"/>
</dbReference>
<dbReference type="EMBL" id="JANILD010000004">
    <property type="protein sequence ID" value="MCQ9303865.1"/>
    <property type="molecule type" value="Genomic_DNA"/>
</dbReference>
<dbReference type="PANTHER" id="PTHR40398:SF1">
    <property type="entry name" value="PTS SYSTEM GLUCITOL_SORBITOL-SPECIFIC EIIA COMPONENT"/>
    <property type="match status" value="1"/>
</dbReference>
<sequence>MFSSKIVEIGSLVEEFKQENLLVLFGKDAPPELADISVLHVPEEDNGHKLVEGSTLSIGKDEYHIVQVGSEANENFDTLGHVSIYFSDDENTEILPGAILVTPSHFPELALNEKIKLY</sequence>
<dbReference type="GO" id="GO:0008982">
    <property type="term" value="F:protein-N(PI)-phosphohistidine-sugar phosphotransferase activity"/>
    <property type="evidence" value="ECO:0007669"/>
    <property type="project" value="InterPro"/>
</dbReference>
<dbReference type="InterPro" id="IPR004716">
    <property type="entry name" value="PTS_IIA_glucitol/sorbitol-sp"/>
</dbReference>
<comment type="caution">
    <text evidence="2">The sequence shown here is derived from an EMBL/GenBank/DDBJ whole genome shotgun (WGS) entry which is preliminary data.</text>
</comment>
<protein>
    <submittedName>
        <fullName evidence="2">PTS glucitol/sorbitol transporter subunit IIA</fullName>
    </submittedName>
</protein>
<organism evidence="2 3">
    <name type="scientific">Mammaliicoccus sciuri</name>
    <name type="common">Staphylococcus sciuri</name>
    <dbReference type="NCBI Taxonomy" id="1296"/>
    <lineage>
        <taxon>Bacteria</taxon>
        <taxon>Bacillati</taxon>
        <taxon>Bacillota</taxon>
        <taxon>Bacilli</taxon>
        <taxon>Bacillales</taxon>
        <taxon>Staphylococcaceae</taxon>
        <taxon>Mammaliicoccus</taxon>
    </lineage>
</organism>
<name>A0AAW5LGD6_MAMSC</name>
<evidence type="ECO:0000256" key="1">
    <source>
        <dbReference type="PROSITE-ProRule" id="PRU00420"/>
    </source>
</evidence>
<evidence type="ECO:0000313" key="2">
    <source>
        <dbReference type="EMBL" id="MCQ9303865.1"/>
    </source>
</evidence>
<dbReference type="RefSeq" id="WP_196968442.1">
    <property type="nucleotide sequence ID" value="NZ_CP064868.1"/>
</dbReference>
<dbReference type="PANTHER" id="PTHR40398">
    <property type="entry name" value="PTS SYSTEM GLUCITOL/SORBITOL-SPECIFIC EIIA COMPONENT"/>
    <property type="match status" value="1"/>
</dbReference>
<proteinExistence type="predicted"/>
<accession>A0AAW5LGD6</accession>
<dbReference type="PROSITE" id="PS51097">
    <property type="entry name" value="PTS_EIIA_TYPE_5"/>
    <property type="match status" value="1"/>
</dbReference>
<reference evidence="2" key="1">
    <citation type="submission" date="2022-07" db="EMBL/GenBank/DDBJ databases">
        <title>Bacterial species isolated from the porcine tonsil microbiota.</title>
        <authorList>
            <person name="Oliveira I.M.F."/>
        </authorList>
    </citation>
    <scope>NUCLEOTIDE SEQUENCE</scope>
    <source>
        <strain evidence="2">8QC2O2</strain>
    </source>
</reference>
<dbReference type="Proteomes" id="UP001204068">
    <property type="component" value="Unassembled WGS sequence"/>
</dbReference>
<dbReference type="SUPFAM" id="SSF141530">
    <property type="entry name" value="PTSIIA/GutA-like"/>
    <property type="match status" value="1"/>
</dbReference>